<protein>
    <submittedName>
        <fullName evidence="2">Uncharacterized protein</fullName>
    </submittedName>
</protein>
<dbReference type="AlphaFoldDB" id="A0A3E4R7S0"/>
<comment type="caution">
    <text evidence="2">The sequence shown here is derived from an EMBL/GenBank/DDBJ whole genome shotgun (WGS) entry which is preliminary data.</text>
</comment>
<name>A0A3E4R7S0_BACUN</name>
<evidence type="ECO:0000256" key="1">
    <source>
        <dbReference type="SAM" id="MobiDB-lite"/>
    </source>
</evidence>
<dbReference type="Proteomes" id="UP000260795">
    <property type="component" value="Unassembled WGS sequence"/>
</dbReference>
<feature type="region of interest" description="Disordered" evidence="1">
    <location>
        <begin position="532"/>
        <end position="551"/>
    </location>
</feature>
<dbReference type="EMBL" id="QSRK01000004">
    <property type="protein sequence ID" value="RGL16303.1"/>
    <property type="molecule type" value="Genomic_DNA"/>
</dbReference>
<evidence type="ECO:0000313" key="2">
    <source>
        <dbReference type="EMBL" id="RGL16303.1"/>
    </source>
</evidence>
<gene>
    <name evidence="2" type="ORF">DXC80_03805</name>
</gene>
<evidence type="ECO:0000313" key="3">
    <source>
        <dbReference type="Proteomes" id="UP000260795"/>
    </source>
</evidence>
<proteinExistence type="predicted"/>
<organism evidence="2 3">
    <name type="scientific">Bacteroides uniformis</name>
    <dbReference type="NCBI Taxonomy" id="820"/>
    <lineage>
        <taxon>Bacteria</taxon>
        <taxon>Pseudomonadati</taxon>
        <taxon>Bacteroidota</taxon>
        <taxon>Bacteroidia</taxon>
        <taxon>Bacteroidales</taxon>
        <taxon>Bacteroidaceae</taxon>
        <taxon>Bacteroides</taxon>
    </lineage>
</organism>
<accession>A0A3E4R7S0</accession>
<dbReference type="RefSeq" id="WP_117680698.1">
    <property type="nucleotide sequence ID" value="NZ_QSRK01000004.1"/>
</dbReference>
<feature type="region of interest" description="Disordered" evidence="1">
    <location>
        <begin position="335"/>
        <end position="355"/>
    </location>
</feature>
<feature type="compositionally biased region" description="Basic and acidic residues" evidence="1">
    <location>
        <begin position="538"/>
        <end position="551"/>
    </location>
</feature>
<reference evidence="2 3" key="1">
    <citation type="submission" date="2018-08" db="EMBL/GenBank/DDBJ databases">
        <title>A genome reference for cultivated species of the human gut microbiota.</title>
        <authorList>
            <person name="Zou Y."/>
            <person name="Xue W."/>
            <person name="Luo G."/>
        </authorList>
    </citation>
    <scope>NUCLEOTIDE SEQUENCE [LARGE SCALE GENOMIC DNA]</scope>
    <source>
        <strain evidence="2 3">TF08-13</strain>
    </source>
</reference>
<sequence length="551" mass="60976">MADNTNFFNSKVKPIMDKVYSDLRSKQNEEYAKELKSWHTLAANAADPYGMMGNDIAYNRVKALGQWNSKTTEDYISMVKAELQKKGITVDAVMEKQMVDYLVSKEIPKSSAEYILKKAAKGTLFALPYNARKSALEDHIEKDAERRYNPSLFEDATASILSWATTAATTMGLGGIWGQTATDLAVEGLNHAAGKEDEYLARQRAQAQKDYQTAEKKTASIPKWMLTQMGFDRIGNAKDADLTKALQWAESNAGNYRKKIQTAIENGERTVKAAGKDKDMSITDATLRAKQYEGFATAIQKEQNLRKDTGNHVVYQSAIAEAVEDAPLQTQAIEQPPAEQSTAQPQQTNGDQNGWNNLIGSIGLDGVGDTMNHLGFTLANLPDMLLGIFTGRTKSIGMNQSSLMPLAAIIAGTFIKNPLLKFPMMLWGGANLVNKMGQEALKDYRGSTNRQEHQQAATYKQYANELLDQRITSPVIEGDKLILNIDHVPRIVTLTPMILDAYEQGALPLNVIANRILAKSDAQRTVAVSQAQNASEQYEQRQEHEQSRGIR</sequence>